<dbReference type="GO" id="GO:0106274">
    <property type="term" value="F:NAD+-protein-arginine ADP-ribosyltransferase activity"/>
    <property type="evidence" value="ECO:0007669"/>
    <property type="project" value="UniProtKB-EC"/>
</dbReference>
<evidence type="ECO:0000256" key="4">
    <source>
        <dbReference type="ARBA" id="ARBA00022656"/>
    </source>
</evidence>
<feature type="region of interest" description="Disordered" evidence="12">
    <location>
        <begin position="1"/>
        <end position="24"/>
    </location>
</feature>
<dbReference type="Proteomes" id="UP000694620">
    <property type="component" value="Chromosome 11"/>
</dbReference>
<evidence type="ECO:0000313" key="14">
    <source>
        <dbReference type="Proteomes" id="UP000694620"/>
    </source>
</evidence>
<evidence type="ECO:0000256" key="10">
    <source>
        <dbReference type="ARBA" id="ARBA00047597"/>
    </source>
</evidence>
<keyword evidence="8 11" id="KW-0521">NADP</keyword>
<keyword evidence="9" id="KW-0843">Virulence</keyword>
<dbReference type="Pfam" id="PF01129">
    <property type="entry name" value="ART"/>
    <property type="match status" value="1"/>
</dbReference>
<dbReference type="AlphaFoldDB" id="A0A8C4SYS9"/>
<dbReference type="Gene3D" id="3.90.176.10">
    <property type="entry name" value="Toxin ADP-ribosyltransferase, Chain A, domain 1"/>
    <property type="match status" value="1"/>
</dbReference>
<keyword evidence="14" id="KW-1185">Reference proteome</keyword>
<keyword evidence="6 11" id="KW-0808">Transferase</keyword>
<dbReference type="Ensembl" id="ENSECRT00000023891.1">
    <property type="protein sequence ID" value="ENSECRP00000023387.1"/>
    <property type="gene ID" value="ENSECRG00000015744.1"/>
</dbReference>
<dbReference type="EC" id="2.4.2.31" evidence="11"/>
<keyword evidence="4" id="KW-0800">Toxin</keyword>
<dbReference type="GO" id="GO:0090729">
    <property type="term" value="F:toxin activity"/>
    <property type="evidence" value="ECO:0007669"/>
    <property type="project" value="UniProtKB-KW"/>
</dbReference>
<evidence type="ECO:0000256" key="7">
    <source>
        <dbReference type="ARBA" id="ARBA00022695"/>
    </source>
</evidence>
<keyword evidence="11" id="KW-0520">NAD</keyword>
<evidence type="ECO:0000313" key="13">
    <source>
        <dbReference type="Ensembl" id="ENSECRP00000023387.1"/>
    </source>
</evidence>
<comment type="similarity">
    <text evidence="2 11">Belongs to the Arg-specific ADP-ribosyltransferase family.</text>
</comment>
<dbReference type="PRINTS" id="PR00970">
    <property type="entry name" value="RIBTRNSFRASE"/>
</dbReference>
<evidence type="ECO:0000256" key="8">
    <source>
        <dbReference type="ARBA" id="ARBA00022857"/>
    </source>
</evidence>
<evidence type="ECO:0000256" key="6">
    <source>
        <dbReference type="ARBA" id="ARBA00022679"/>
    </source>
</evidence>
<evidence type="ECO:0000256" key="12">
    <source>
        <dbReference type="SAM" id="MobiDB-lite"/>
    </source>
</evidence>
<reference evidence="13" key="2">
    <citation type="submission" date="2025-08" db="UniProtKB">
        <authorList>
            <consortium name="Ensembl"/>
        </authorList>
    </citation>
    <scope>IDENTIFICATION</scope>
</reference>
<dbReference type="PANTHER" id="PTHR10339:SF25">
    <property type="entry name" value="SECRETED EXOENZYME S"/>
    <property type="match status" value="1"/>
</dbReference>
<dbReference type="PROSITE" id="PS51996">
    <property type="entry name" value="TR_MART"/>
    <property type="match status" value="1"/>
</dbReference>
<evidence type="ECO:0000256" key="2">
    <source>
        <dbReference type="ARBA" id="ARBA00009558"/>
    </source>
</evidence>
<comment type="subcellular location">
    <subcellularLocation>
        <location evidence="1">Secreted</location>
    </subcellularLocation>
</comment>
<reference evidence="13" key="1">
    <citation type="submission" date="2021-06" db="EMBL/GenBank/DDBJ databases">
        <authorList>
            <consortium name="Wellcome Sanger Institute Data Sharing"/>
        </authorList>
    </citation>
    <scope>NUCLEOTIDE SEQUENCE [LARGE SCALE GENOMIC DNA]</scope>
</reference>
<accession>A0A8C4SYS9</accession>
<keyword evidence="3" id="KW-0964">Secreted</keyword>
<reference evidence="13" key="3">
    <citation type="submission" date="2025-09" db="UniProtKB">
        <authorList>
            <consortium name="Ensembl"/>
        </authorList>
    </citation>
    <scope>IDENTIFICATION</scope>
</reference>
<name>A0A8C4SYS9_ERPCA</name>
<dbReference type="InterPro" id="IPR000768">
    <property type="entry name" value="ART"/>
</dbReference>
<evidence type="ECO:0000256" key="9">
    <source>
        <dbReference type="ARBA" id="ARBA00023026"/>
    </source>
</evidence>
<dbReference type="PANTHER" id="PTHR10339">
    <property type="entry name" value="ADP-RIBOSYLTRANSFERASE"/>
    <property type="match status" value="1"/>
</dbReference>
<sequence length="341" mass="37681">MKKNSSEHTTRQTLKQTGSTVGGDHTGCHSCQLRTGNSPYQLPHHLLMAPPNRITCHVMKLISSPTGFLNMTVSSVDSNGLHKEYWKSKTFPSGVDKEVLLAVTAYTSNSCYAKFNEAVESGVFTVTSGHYRSMHFLLTMAMENFKVKACVTSYRGVKVEMRPKVGEAFRFGRFASSSRSRAVAEAFGKTTVFIITTCYGMDITQYSLFPLENEVLIHPYEEFEVTAVNNSEVTLLSRKTTINYRCAPLSGKLCRSCLLSKSLCEDSTDSRLFSNPPRLGSSANLTSILFLLISKSFILIKNSSSLSTDPCWTPLLTSANSDKVPCTVTLYFLVFANSVPI</sequence>
<evidence type="ECO:0000256" key="5">
    <source>
        <dbReference type="ARBA" id="ARBA00022676"/>
    </source>
</evidence>
<dbReference type="GO" id="GO:0016779">
    <property type="term" value="F:nucleotidyltransferase activity"/>
    <property type="evidence" value="ECO:0007669"/>
    <property type="project" value="UniProtKB-KW"/>
</dbReference>
<comment type="catalytic activity">
    <reaction evidence="10 11">
        <text>L-arginyl-[protein] + NAD(+) = N(omega)-(ADP-D-ribosyl)-L-arginyl-[protein] + nicotinamide + H(+)</text>
        <dbReference type="Rhea" id="RHEA:19149"/>
        <dbReference type="Rhea" id="RHEA-COMP:10532"/>
        <dbReference type="Rhea" id="RHEA-COMP:15087"/>
        <dbReference type="ChEBI" id="CHEBI:15378"/>
        <dbReference type="ChEBI" id="CHEBI:17154"/>
        <dbReference type="ChEBI" id="CHEBI:29965"/>
        <dbReference type="ChEBI" id="CHEBI:57540"/>
        <dbReference type="ChEBI" id="CHEBI:142554"/>
        <dbReference type="EC" id="2.4.2.31"/>
    </reaction>
</comment>
<dbReference type="GO" id="GO:0003950">
    <property type="term" value="F:NAD+ poly-ADP-ribosyltransferase activity"/>
    <property type="evidence" value="ECO:0007669"/>
    <property type="project" value="TreeGrafter"/>
</dbReference>
<dbReference type="InterPro" id="IPR050999">
    <property type="entry name" value="ADP-ribosyltransferase_ARG"/>
</dbReference>
<proteinExistence type="inferred from homology"/>
<keyword evidence="5 11" id="KW-0328">Glycosyltransferase</keyword>
<evidence type="ECO:0000256" key="3">
    <source>
        <dbReference type="ARBA" id="ARBA00022525"/>
    </source>
</evidence>
<evidence type="ECO:0000256" key="11">
    <source>
        <dbReference type="RuleBase" id="RU361228"/>
    </source>
</evidence>
<protein>
    <recommendedName>
        <fullName evidence="11">NAD(P)(+)--arginine ADP-ribosyltransferase</fullName>
        <ecNumber evidence="11">2.4.2.31</ecNumber>
    </recommendedName>
    <alternativeName>
        <fullName evidence="11">Mono(ADP-ribosyl)transferase</fullName>
    </alternativeName>
</protein>
<evidence type="ECO:0000256" key="1">
    <source>
        <dbReference type="ARBA" id="ARBA00004613"/>
    </source>
</evidence>
<organism evidence="13 14">
    <name type="scientific">Erpetoichthys calabaricus</name>
    <name type="common">Rope fish</name>
    <name type="synonym">Calamoichthys calabaricus</name>
    <dbReference type="NCBI Taxonomy" id="27687"/>
    <lineage>
        <taxon>Eukaryota</taxon>
        <taxon>Metazoa</taxon>
        <taxon>Chordata</taxon>
        <taxon>Craniata</taxon>
        <taxon>Vertebrata</taxon>
        <taxon>Euteleostomi</taxon>
        <taxon>Actinopterygii</taxon>
        <taxon>Polypteriformes</taxon>
        <taxon>Polypteridae</taxon>
        <taxon>Erpetoichthys</taxon>
    </lineage>
</organism>
<dbReference type="GeneTree" id="ENSGT01030000234601"/>
<dbReference type="SUPFAM" id="SSF56399">
    <property type="entry name" value="ADP-ribosylation"/>
    <property type="match status" value="1"/>
</dbReference>
<dbReference type="GO" id="GO:0005576">
    <property type="term" value="C:extracellular region"/>
    <property type="evidence" value="ECO:0007669"/>
    <property type="project" value="UniProtKB-SubCell"/>
</dbReference>
<feature type="compositionally biased region" description="Basic and acidic residues" evidence="12">
    <location>
        <begin position="1"/>
        <end position="10"/>
    </location>
</feature>
<keyword evidence="7" id="KW-0548">Nucleotidyltransferase</keyword>